<name>A0AAE8QCH1_9HYPH</name>
<reference evidence="2 3" key="1">
    <citation type="submission" date="2019-02" db="EMBL/GenBank/DDBJ databases">
        <title>The genomic architecture of introgression among sibling species of bacteria.</title>
        <authorList>
            <person name="Cavassim M.I.A."/>
            <person name="Moeskjaer S."/>
            <person name="Moslemi C."/>
            <person name="Fields B."/>
            <person name="Bachmann A."/>
            <person name="Vilhjalmsson B."/>
            <person name="Schierup M.H."/>
            <person name="Young J.P.W."/>
            <person name="Andersen S.U."/>
        </authorList>
    </citation>
    <scope>NUCLEOTIDE SEQUENCE [LARGE SCALE GENOMIC DNA]</scope>
    <source>
        <strain evidence="2 3">SM42</strain>
    </source>
</reference>
<sequence>MFTNMVRPIKLRSESKIMPFATDIRSHLGRKRANALSDHTAILRQLSADYAQTSVAACQRPDQEALTAAD</sequence>
<dbReference type="RefSeq" id="WP_080654771.1">
    <property type="nucleotide sequence ID" value="NZ_JAJAEH010000005.1"/>
</dbReference>
<dbReference type="EMBL" id="SIKX01000001">
    <property type="protein sequence ID" value="TBF18746.1"/>
    <property type="molecule type" value="Genomic_DNA"/>
</dbReference>
<evidence type="ECO:0000313" key="3">
    <source>
        <dbReference type="Proteomes" id="UP000291892"/>
    </source>
</evidence>
<dbReference type="EMBL" id="WUFC01000003">
    <property type="protein sequence ID" value="NEI46966.1"/>
    <property type="molecule type" value="Genomic_DNA"/>
</dbReference>
<evidence type="ECO:0000313" key="1">
    <source>
        <dbReference type="EMBL" id="NEI46966.1"/>
    </source>
</evidence>
<proteinExistence type="predicted"/>
<comment type="caution">
    <text evidence="2">The sequence shown here is derived from an EMBL/GenBank/DDBJ whole genome shotgun (WGS) entry which is preliminary data.</text>
</comment>
<reference evidence="1 4" key="2">
    <citation type="submission" date="2019-12" db="EMBL/GenBank/DDBJ databases">
        <title>Rhizobium genotypes associated with high levels of biological nitrogen fixation by grain legumes in a temperate-maritime cropping system.</title>
        <authorList>
            <person name="Maluk M."/>
            <person name="Francesc Ferrando Molina F."/>
            <person name="Lopez Del Egido L."/>
            <person name="Lafos M."/>
            <person name="Langarica-Fuentes A."/>
            <person name="Gebre Yohannes G."/>
            <person name="Young M.W."/>
            <person name="Martin P."/>
            <person name="Gantlett R."/>
            <person name="Kenicer G."/>
            <person name="Hawes C."/>
            <person name="Begg G.S."/>
            <person name="Quilliam R.S."/>
            <person name="Squire G.R."/>
            <person name="Poole P.S."/>
            <person name="Young P.W."/>
            <person name="Iannetta P.M."/>
            <person name="James E.K."/>
        </authorList>
    </citation>
    <scope>NUCLEOTIDE SEQUENCE [LARGE SCALE GENOMIC DNA]</scope>
    <source>
        <strain evidence="1 4">JHI985</strain>
    </source>
</reference>
<accession>A0AAE8QCH1</accession>
<dbReference type="Proteomes" id="UP000291892">
    <property type="component" value="Unassembled WGS sequence"/>
</dbReference>
<evidence type="ECO:0000313" key="4">
    <source>
        <dbReference type="Proteomes" id="UP000661163"/>
    </source>
</evidence>
<dbReference type="AlphaFoldDB" id="A0AAE8QCH1"/>
<dbReference type="Proteomes" id="UP000661163">
    <property type="component" value="Unassembled WGS sequence"/>
</dbReference>
<gene>
    <name evidence="2" type="ORF">ELG94_10510</name>
    <name evidence="1" type="ORF">GR217_04535</name>
</gene>
<protein>
    <submittedName>
        <fullName evidence="2">Uncharacterized protein</fullName>
    </submittedName>
</protein>
<evidence type="ECO:0000313" key="2">
    <source>
        <dbReference type="EMBL" id="TBF18746.1"/>
    </source>
</evidence>
<organism evidence="2 3">
    <name type="scientific">Rhizobium ruizarguesonis</name>
    <dbReference type="NCBI Taxonomy" id="2081791"/>
    <lineage>
        <taxon>Bacteria</taxon>
        <taxon>Pseudomonadati</taxon>
        <taxon>Pseudomonadota</taxon>
        <taxon>Alphaproteobacteria</taxon>
        <taxon>Hyphomicrobiales</taxon>
        <taxon>Rhizobiaceae</taxon>
        <taxon>Rhizobium/Agrobacterium group</taxon>
        <taxon>Rhizobium</taxon>
    </lineage>
</organism>